<proteinExistence type="predicted"/>
<feature type="transmembrane region" description="Helical" evidence="1">
    <location>
        <begin position="132"/>
        <end position="148"/>
    </location>
</feature>
<feature type="transmembrane region" description="Helical" evidence="1">
    <location>
        <begin position="12"/>
        <end position="31"/>
    </location>
</feature>
<feature type="transmembrane region" description="Helical" evidence="1">
    <location>
        <begin position="94"/>
        <end position="111"/>
    </location>
</feature>
<feature type="transmembrane region" description="Helical" evidence="1">
    <location>
        <begin position="160"/>
        <end position="180"/>
    </location>
</feature>
<keyword evidence="3" id="KW-1185">Reference proteome</keyword>
<comment type="caution">
    <text evidence="2">The sequence shown here is derived from an EMBL/GenBank/DDBJ whole genome shotgun (WGS) entry which is preliminary data.</text>
</comment>
<dbReference type="Proteomes" id="UP001143747">
    <property type="component" value="Unassembled WGS sequence"/>
</dbReference>
<keyword evidence="1" id="KW-1133">Transmembrane helix</keyword>
<reference evidence="2" key="1">
    <citation type="submission" date="2022-01" db="EMBL/GenBank/DDBJ databases">
        <title>Draft genome of Methanogenium marinum DSM 15558.</title>
        <authorList>
            <person name="Chen S.-C."/>
            <person name="You Y.-T."/>
        </authorList>
    </citation>
    <scope>NUCLEOTIDE SEQUENCE</scope>
    <source>
        <strain evidence="2">DSM 15558</strain>
    </source>
</reference>
<gene>
    <name evidence="2" type="ORF">L0665_07715</name>
</gene>
<keyword evidence="1" id="KW-0812">Transmembrane</keyword>
<dbReference type="InterPro" id="IPR019235">
    <property type="entry name" value="DUF2178_TM"/>
</dbReference>
<feature type="transmembrane region" description="Helical" evidence="1">
    <location>
        <begin position="37"/>
        <end position="56"/>
    </location>
</feature>
<name>A0A9Q4KTJ3_9EURY</name>
<organism evidence="2 3">
    <name type="scientific">Methanogenium marinum</name>
    <dbReference type="NCBI Taxonomy" id="348610"/>
    <lineage>
        <taxon>Archaea</taxon>
        <taxon>Methanobacteriati</taxon>
        <taxon>Methanobacteriota</taxon>
        <taxon>Stenosarchaea group</taxon>
        <taxon>Methanomicrobia</taxon>
        <taxon>Methanomicrobiales</taxon>
        <taxon>Methanomicrobiaceae</taxon>
        <taxon>Methanogenium</taxon>
    </lineage>
</organism>
<accession>A0A9Q4KTJ3</accession>
<keyword evidence="1" id="KW-0472">Membrane</keyword>
<evidence type="ECO:0000256" key="1">
    <source>
        <dbReference type="SAM" id="Phobius"/>
    </source>
</evidence>
<dbReference type="Pfam" id="PF09946">
    <property type="entry name" value="DUF2178"/>
    <property type="match status" value="1"/>
</dbReference>
<evidence type="ECO:0000313" key="3">
    <source>
        <dbReference type="Proteomes" id="UP001143747"/>
    </source>
</evidence>
<sequence length="187" mass="20537">MDEKNEMKKLWWGIAFGLLAIAAAVAAWFISGGTVDTQGLAILVALGILMIVLTVVKVHAGHHYFMGMALVGVVMVVAGLLGVISGTIPDEGGILITCGLIMAFVGGIWLARSEDKRIVDERSQKIGSYGTAYSWYITFMAVILFFWLDMLDLLKVQVSTILGSLLFLMIGSALFFQWYYNRRGDVY</sequence>
<evidence type="ECO:0000313" key="2">
    <source>
        <dbReference type="EMBL" id="MDE4908491.1"/>
    </source>
</evidence>
<feature type="transmembrane region" description="Helical" evidence="1">
    <location>
        <begin position="68"/>
        <end position="88"/>
    </location>
</feature>
<dbReference type="RefSeq" id="WP_274925118.1">
    <property type="nucleotide sequence ID" value="NZ_JAKELO010000002.1"/>
</dbReference>
<protein>
    <submittedName>
        <fullName evidence="2">Uncharacterized protein</fullName>
    </submittedName>
</protein>
<dbReference type="AlphaFoldDB" id="A0A9Q4KTJ3"/>
<dbReference type="EMBL" id="JAKELO010000002">
    <property type="protein sequence ID" value="MDE4908491.1"/>
    <property type="molecule type" value="Genomic_DNA"/>
</dbReference>